<dbReference type="InterPro" id="IPR016170">
    <property type="entry name" value="Cytok_DH_C_sf"/>
</dbReference>
<dbReference type="InterPro" id="IPR036318">
    <property type="entry name" value="FAD-bd_PCMH-like_sf"/>
</dbReference>
<dbReference type="EMBL" id="JBGUBD010000002">
    <property type="protein sequence ID" value="MFA9477528.1"/>
    <property type="molecule type" value="Genomic_DNA"/>
</dbReference>
<dbReference type="PANTHER" id="PTHR11748">
    <property type="entry name" value="D-LACTATE DEHYDROGENASE"/>
    <property type="match status" value="1"/>
</dbReference>
<gene>
    <name evidence="5" type="ORF">ACERK3_04385</name>
</gene>
<dbReference type="Gene3D" id="3.30.43.10">
    <property type="entry name" value="Uridine Diphospho-n-acetylenolpyruvylglucosamine Reductase, domain 2"/>
    <property type="match status" value="1"/>
</dbReference>
<dbReference type="PANTHER" id="PTHR11748:SF114">
    <property type="entry name" value="ARYL-ALCOHOL OXIDASE VANILLYL-ALCOHOL OXIDASE (AFU_ORTHOLOGUE AFUA_3G09500)-RELATED"/>
    <property type="match status" value="1"/>
</dbReference>
<dbReference type="InterPro" id="IPR016167">
    <property type="entry name" value="FAD-bd_PCMH_sub1"/>
</dbReference>
<dbReference type="PROSITE" id="PS51387">
    <property type="entry name" value="FAD_PCMH"/>
    <property type="match status" value="1"/>
</dbReference>
<sequence>MSLSDGVKPDLQLENLVASLADIVGQEHVLIDGPTLDRYARSSSGNPTRPLALVRPADTEQVQRLVQLAVDAGLALHPIARGRNWGYGDACAPTQNQVVVDMARMNRIVEVNRRLAYTVIEPGVSQGQLWQYLQQYAPDLMMDCTGAGPDASLVGNTLDRGFGHTRYGDHFLTTCGMQVVLPDGRVLETGFGHYSPKPHAQHVYRYGIGPFLDGLFVQSNFGIVTRIGLWLMPKPEAFSAFFFSDPNPQAIEKIVESLAPLRMQGLLTSAIHIGNDLRLLSARTRYPWERAQGKTPLSDDLRKQLCSEFGIAAWTGCGAISGTRETVAATKKAVRRAVRTHTLVFLDDQRIRRLDQVSQWLGRLGLAGGLRTKLASIRPIYGLLKGEPTSESIAGTAWRVRGPVSEPIESPLDAHAGIIWASPVIPATGDDARRLLDLMEPIYKKHGFEMLVTFTMINERAMVAVTNLAFDAREADEARQAADCYHELTTTMLANGYPPYRSSPLGQRHLRHGSEVYWDVVDQLRQMLDPRGIVSPGRYEPPLPSASSSSGSANDEQDM</sequence>
<dbReference type="InterPro" id="IPR016166">
    <property type="entry name" value="FAD-bd_PCMH"/>
</dbReference>
<accession>A0ABV4U3P5</accession>
<keyword evidence="1" id="KW-0285">Flavoprotein</keyword>
<dbReference type="Gene3D" id="3.40.462.10">
    <property type="entry name" value="FAD-linked oxidases, C-terminal domain"/>
    <property type="match status" value="1"/>
</dbReference>
<reference evidence="5 6" key="1">
    <citation type="submission" date="2024-08" db="EMBL/GenBank/DDBJ databases">
        <title>Whole-genome sequencing of halo(alkali)philic microorganisms from hypersaline lakes.</title>
        <authorList>
            <person name="Sorokin D.Y."/>
            <person name="Merkel A.Y."/>
            <person name="Messina E."/>
            <person name="Yakimov M."/>
        </authorList>
    </citation>
    <scope>NUCLEOTIDE SEQUENCE [LARGE SCALE GENOMIC DNA]</scope>
    <source>
        <strain evidence="5 6">AB-hyl4</strain>
    </source>
</reference>
<dbReference type="SUPFAM" id="SSF55103">
    <property type="entry name" value="FAD-linked oxidases, C-terminal domain"/>
    <property type="match status" value="1"/>
</dbReference>
<protein>
    <submittedName>
        <fullName evidence="5">FAD-binding oxidoreductase</fullName>
    </submittedName>
</protein>
<organism evidence="5 6">
    <name type="scientific">Natronomicrosphaera hydrolytica</name>
    <dbReference type="NCBI Taxonomy" id="3242702"/>
    <lineage>
        <taxon>Bacteria</taxon>
        <taxon>Pseudomonadati</taxon>
        <taxon>Planctomycetota</taxon>
        <taxon>Phycisphaerae</taxon>
        <taxon>Phycisphaerales</taxon>
        <taxon>Phycisphaeraceae</taxon>
        <taxon>Natronomicrosphaera</taxon>
    </lineage>
</organism>
<keyword evidence="6" id="KW-1185">Reference proteome</keyword>
<evidence type="ECO:0000313" key="5">
    <source>
        <dbReference type="EMBL" id="MFA9477528.1"/>
    </source>
</evidence>
<dbReference type="RefSeq" id="WP_425344450.1">
    <property type="nucleotide sequence ID" value="NZ_JBGUBD010000002.1"/>
</dbReference>
<dbReference type="Pfam" id="PF01565">
    <property type="entry name" value="FAD_binding_4"/>
    <property type="match status" value="1"/>
</dbReference>
<dbReference type="Gene3D" id="3.30.465.10">
    <property type="match status" value="1"/>
</dbReference>
<feature type="region of interest" description="Disordered" evidence="3">
    <location>
        <begin position="532"/>
        <end position="559"/>
    </location>
</feature>
<evidence type="ECO:0000256" key="1">
    <source>
        <dbReference type="ARBA" id="ARBA00022630"/>
    </source>
</evidence>
<dbReference type="InterPro" id="IPR016169">
    <property type="entry name" value="FAD-bd_PCMH_sub2"/>
</dbReference>
<evidence type="ECO:0000256" key="2">
    <source>
        <dbReference type="ARBA" id="ARBA00022827"/>
    </source>
</evidence>
<keyword evidence="2" id="KW-0274">FAD</keyword>
<comment type="caution">
    <text evidence="5">The sequence shown here is derived from an EMBL/GenBank/DDBJ whole genome shotgun (WGS) entry which is preliminary data.</text>
</comment>
<dbReference type="SUPFAM" id="SSF56176">
    <property type="entry name" value="FAD-binding/transporter-associated domain-like"/>
    <property type="match status" value="1"/>
</dbReference>
<evidence type="ECO:0000313" key="6">
    <source>
        <dbReference type="Proteomes" id="UP001575105"/>
    </source>
</evidence>
<dbReference type="InterPro" id="IPR016164">
    <property type="entry name" value="FAD-linked_Oxase-like_C"/>
</dbReference>
<name>A0ABV4U3P5_9BACT</name>
<proteinExistence type="predicted"/>
<feature type="domain" description="FAD-binding PCMH-type" evidence="4">
    <location>
        <begin position="46"/>
        <end position="234"/>
    </location>
</feature>
<dbReference type="InterPro" id="IPR006094">
    <property type="entry name" value="Oxid_FAD_bind_N"/>
</dbReference>
<evidence type="ECO:0000256" key="3">
    <source>
        <dbReference type="SAM" id="MobiDB-lite"/>
    </source>
</evidence>
<evidence type="ECO:0000259" key="4">
    <source>
        <dbReference type="PROSITE" id="PS51387"/>
    </source>
</evidence>
<dbReference type="Proteomes" id="UP001575105">
    <property type="component" value="Unassembled WGS sequence"/>
</dbReference>